<evidence type="ECO:0000256" key="1">
    <source>
        <dbReference type="SAM" id="MobiDB-lite"/>
    </source>
</evidence>
<name>A0ABD3FMX1_9STRA</name>
<gene>
    <name evidence="2" type="ORF">V7S43_006948</name>
</gene>
<organism evidence="2 3">
    <name type="scientific">Phytophthora oleae</name>
    <dbReference type="NCBI Taxonomy" id="2107226"/>
    <lineage>
        <taxon>Eukaryota</taxon>
        <taxon>Sar</taxon>
        <taxon>Stramenopiles</taxon>
        <taxon>Oomycota</taxon>
        <taxon>Peronosporomycetes</taxon>
        <taxon>Peronosporales</taxon>
        <taxon>Peronosporaceae</taxon>
        <taxon>Phytophthora</taxon>
    </lineage>
</organism>
<evidence type="ECO:0000313" key="3">
    <source>
        <dbReference type="Proteomes" id="UP001632037"/>
    </source>
</evidence>
<protein>
    <recommendedName>
        <fullName evidence="4">DUF4371 domain-containing protein</fullName>
    </recommendedName>
</protein>
<keyword evidence="3" id="KW-1185">Reference proteome</keyword>
<feature type="compositionally biased region" description="Low complexity" evidence="1">
    <location>
        <begin position="67"/>
        <end position="82"/>
    </location>
</feature>
<feature type="region of interest" description="Disordered" evidence="1">
    <location>
        <begin position="189"/>
        <end position="208"/>
    </location>
</feature>
<dbReference type="Proteomes" id="UP001632037">
    <property type="component" value="Unassembled WGS sequence"/>
</dbReference>
<feature type="region of interest" description="Disordered" evidence="1">
    <location>
        <begin position="62"/>
        <end position="88"/>
    </location>
</feature>
<dbReference type="AlphaFoldDB" id="A0ABD3FMX1"/>
<evidence type="ECO:0000313" key="2">
    <source>
        <dbReference type="EMBL" id="KAL3668083.1"/>
    </source>
</evidence>
<feature type="compositionally biased region" description="Polar residues" evidence="1">
    <location>
        <begin position="121"/>
        <end position="131"/>
    </location>
</feature>
<dbReference type="EMBL" id="JBIMZQ010000012">
    <property type="protein sequence ID" value="KAL3668083.1"/>
    <property type="molecule type" value="Genomic_DNA"/>
</dbReference>
<reference evidence="2 3" key="1">
    <citation type="submission" date="2024-09" db="EMBL/GenBank/DDBJ databases">
        <title>Genome sequencing and assembly of Phytophthora oleae, isolate VK10A, causative agent of rot of olive drupes.</title>
        <authorList>
            <person name="Conti Taguali S."/>
            <person name="Riolo M."/>
            <person name="La Spada F."/>
            <person name="Cacciola S.O."/>
            <person name="Dionisio G."/>
        </authorList>
    </citation>
    <scope>NUCLEOTIDE SEQUENCE [LARGE SCALE GENOMIC DNA]</scope>
    <source>
        <strain evidence="2 3">VK10A</strain>
    </source>
</reference>
<sequence>MEPSFVVNPFIQASAPSSSKIREILDREEASYESWRNARKPVRLPHASLKLNNSLELAVGSRHDLNSSKSSETGSATSSLAGRNRRAPSKFVKRKGALISGGLARSLEALPSLVDEENARQKQVQSSQGSDALNKKAEDPSFPVVALRKATRKKFHQYLYDFHSRQVFSFAKSEAEDFEDTLKHENAEKRFRGDAENTESALPEANSSARTSHFFEDYAGKESLDGQNKYLLGGLGFLSGAGYDAVFKIHWRSSEAEKIVRDAVDRKRTREILRKAYRMLLWFFRYYAGKTAYATASERLNGTGAVTALGEGLFEIPSRVRLLEDLNVQCVDAARFGIIDTSLKRESLIDFLINVARMMCTHSSNPNRLKMAINDGVEMSETVKTLVHEHFGVFAQVQDVDHFRTIFLGKPSGGGAHRRLHAILEVHKTNLANFFDELISAGANIRSGGHIKGQQRQRANGIVCTQFLSTLRAINLIPTRGSAAVSNTDGEGSSGLAGVDEVRAVRIFLSCLPMATIETSRPTTATTVASTTTSTEPRELTLTQFIEALLRVTFTWKELQICHGGFDVCPDQMTSDRCRCTVDPAHYAFDVFDDAVEEIFARIHAYRRKRAQHRTGLIMKTVGFKSHRSLHSLVAMATLQKAPARVLRGDLEPLNEDTGG</sequence>
<proteinExistence type="predicted"/>
<accession>A0ABD3FMX1</accession>
<comment type="caution">
    <text evidence="2">The sequence shown here is derived from an EMBL/GenBank/DDBJ whole genome shotgun (WGS) entry which is preliminary data.</text>
</comment>
<feature type="region of interest" description="Disordered" evidence="1">
    <location>
        <begin position="118"/>
        <end position="138"/>
    </location>
</feature>
<evidence type="ECO:0008006" key="4">
    <source>
        <dbReference type="Google" id="ProtNLM"/>
    </source>
</evidence>